<dbReference type="Proteomes" id="UP000004810">
    <property type="component" value="Unassembled WGS sequence"/>
</dbReference>
<dbReference type="AlphaFoldDB" id="J9EM66"/>
<evidence type="ECO:0000313" key="2">
    <source>
        <dbReference type="EMBL" id="EJW83288.1"/>
    </source>
</evidence>
<reference evidence="3" key="1">
    <citation type="submission" date="2012-08" db="EMBL/GenBank/DDBJ databases">
        <title>The Genome Sequence of Wuchereria bancrofti.</title>
        <authorList>
            <person name="Nutman T.B."/>
            <person name="Fink D.L."/>
            <person name="Russ C."/>
            <person name="Young S."/>
            <person name="Zeng Q."/>
            <person name="Koehrsen M."/>
            <person name="Alvarado L."/>
            <person name="Berlin A."/>
            <person name="Chapman S.B."/>
            <person name="Chen Z."/>
            <person name="Freedman E."/>
            <person name="Gellesch M."/>
            <person name="Goldberg J."/>
            <person name="Griggs A."/>
            <person name="Gujja S."/>
            <person name="Heilman E.R."/>
            <person name="Heiman D."/>
            <person name="Hepburn T."/>
            <person name="Howarth C."/>
            <person name="Jen D."/>
            <person name="Larson L."/>
            <person name="Lewis B."/>
            <person name="Mehta T."/>
            <person name="Park D."/>
            <person name="Pearson M."/>
            <person name="Roberts A."/>
            <person name="Saif S."/>
            <person name="Shea T."/>
            <person name="Shenoy N."/>
            <person name="Sisk P."/>
            <person name="Stolte C."/>
            <person name="Sykes S."/>
            <person name="Walk T."/>
            <person name="White J."/>
            <person name="Yandava C."/>
            <person name="Haas B."/>
            <person name="Henn M.R."/>
            <person name="Nusbaum C."/>
            <person name="Birren B."/>
        </authorList>
    </citation>
    <scope>NUCLEOTIDE SEQUENCE [LARGE SCALE GENOMIC DNA]</scope>
    <source>
        <strain evidence="3">NA</strain>
    </source>
</reference>
<evidence type="ECO:0000256" key="1">
    <source>
        <dbReference type="SAM" id="MobiDB-lite"/>
    </source>
</evidence>
<gene>
    <name evidence="2" type="ORF">WUBG_05800</name>
</gene>
<comment type="caution">
    <text evidence="2">The sequence shown here is derived from an EMBL/GenBank/DDBJ whole genome shotgun (WGS) entry which is preliminary data.</text>
</comment>
<dbReference type="EMBL" id="ADBV01002307">
    <property type="protein sequence ID" value="EJW83288.1"/>
    <property type="molecule type" value="Genomic_DNA"/>
</dbReference>
<evidence type="ECO:0000313" key="3">
    <source>
        <dbReference type="Proteomes" id="UP000004810"/>
    </source>
</evidence>
<name>J9EM66_WUCBA</name>
<sequence length="108" mass="11579">MGRRVKGSVHSYNNTTSGHNYRSTLRSEGSANRLLLQSTNNESHNQVRQAPTAAPRSVPQLNALPAKSSFRKATPLPLGQLCDVPSLSDTLNSTLSSVPLPPSKEADV</sequence>
<proteinExistence type="predicted"/>
<feature type="region of interest" description="Disordered" evidence="1">
    <location>
        <begin position="1"/>
        <end position="79"/>
    </location>
</feature>
<organism evidence="2 3">
    <name type="scientific">Wuchereria bancrofti</name>
    <dbReference type="NCBI Taxonomy" id="6293"/>
    <lineage>
        <taxon>Eukaryota</taxon>
        <taxon>Metazoa</taxon>
        <taxon>Ecdysozoa</taxon>
        <taxon>Nematoda</taxon>
        <taxon>Chromadorea</taxon>
        <taxon>Rhabditida</taxon>
        <taxon>Spirurina</taxon>
        <taxon>Spiruromorpha</taxon>
        <taxon>Filarioidea</taxon>
        <taxon>Onchocercidae</taxon>
        <taxon>Wuchereria</taxon>
    </lineage>
</organism>
<protein>
    <submittedName>
        <fullName evidence="2">Uncharacterized protein</fullName>
    </submittedName>
</protein>
<feature type="compositionally biased region" description="Polar residues" evidence="1">
    <location>
        <begin position="10"/>
        <end position="49"/>
    </location>
</feature>
<accession>J9EM66</accession>